<dbReference type="EMBL" id="GL735821">
    <property type="protein sequence ID" value="EFX60666.1"/>
    <property type="molecule type" value="Genomic_DNA"/>
</dbReference>
<dbReference type="eggNOG" id="KOG0103">
    <property type="taxonomic scope" value="Eukaryota"/>
</dbReference>
<dbReference type="GO" id="GO:0005524">
    <property type="term" value="F:ATP binding"/>
    <property type="evidence" value="ECO:0007669"/>
    <property type="project" value="UniProtKB-KW"/>
</dbReference>
<evidence type="ECO:0000256" key="1">
    <source>
        <dbReference type="ARBA" id="ARBA00007381"/>
    </source>
</evidence>
<dbReference type="STRING" id="6669.E9I5R4"/>
<feature type="non-terminal residue" evidence="4">
    <location>
        <position position="1"/>
    </location>
</feature>
<dbReference type="Gene3D" id="3.30.420.40">
    <property type="match status" value="2"/>
</dbReference>
<protein>
    <recommendedName>
        <fullName evidence="6">Carbohydrate kinase FGGY C-terminal domain-containing protein</fullName>
    </recommendedName>
</protein>
<comment type="similarity">
    <text evidence="1">Belongs to the heat shock protein 70 family.</text>
</comment>
<name>E9I5R4_DAPPU</name>
<dbReference type="InterPro" id="IPR013126">
    <property type="entry name" value="Hsp_70_fam"/>
</dbReference>
<organism evidence="4 5">
    <name type="scientific">Daphnia pulex</name>
    <name type="common">Water flea</name>
    <dbReference type="NCBI Taxonomy" id="6669"/>
    <lineage>
        <taxon>Eukaryota</taxon>
        <taxon>Metazoa</taxon>
        <taxon>Ecdysozoa</taxon>
        <taxon>Arthropoda</taxon>
        <taxon>Crustacea</taxon>
        <taxon>Branchiopoda</taxon>
        <taxon>Diplostraca</taxon>
        <taxon>Cladocera</taxon>
        <taxon>Anomopoda</taxon>
        <taxon>Daphniidae</taxon>
        <taxon>Daphnia</taxon>
    </lineage>
</organism>
<gene>
    <name evidence="4" type="ORF">DAPPUDRAFT_19575</name>
</gene>
<dbReference type="InterPro" id="IPR043129">
    <property type="entry name" value="ATPase_NBD"/>
</dbReference>
<evidence type="ECO:0000256" key="2">
    <source>
        <dbReference type="ARBA" id="ARBA00022741"/>
    </source>
</evidence>
<dbReference type="OrthoDB" id="434160at2759"/>
<dbReference type="HOGENOM" id="CLU_2645026_0_0_1"/>
<reference evidence="4 5" key="1">
    <citation type="journal article" date="2011" name="Science">
        <title>The ecoresponsive genome of Daphnia pulex.</title>
        <authorList>
            <person name="Colbourne J.K."/>
            <person name="Pfrender M.E."/>
            <person name="Gilbert D."/>
            <person name="Thomas W.K."/>
            <person name="Tucker A."/>
            <person name="Oakley T.H."/>
            <person name="Tokishita S."/>
            <person name="Aerts A."/>
            <person name="Arnold G.J."/>
            <person name="Basu M.K."/>
            <person name="Bauer D.J."/>
            <person name="Caceres C.E."/>
            <person name="Carmel L."/>
            <person name="Casola C."/>
            <person name="Choi J.H."/>
            <person name="Detter J.C."/>
            <person name="Dong Q."/>
            <person name="Dusheyko S."/>
            <person name="Eads B.D."/>
            <person name="Frohlich T."/>
            <person name="Geiler-Samerotte K.A."/>
            <person name="Gerlach D."/>
            <person name="Hatcher P."/>
            <person name="Jogdeo S."/>
            <person name="Krijgsveld J."/>
            <person name="Kriventseva E.V."/>
            <person name="Kultz D."/>
            <person name="Laforsch C."/>
            <person name="Lindquist E."/>
            <person name="Lopez J."/>
            <person name="Manak J.R."/>
            <person name="Muller J."/>
            <person name="Pangilinan J."/>
            <person name="Patwardhan R.P."/>
            <person name="Pitluck S."/>
            <person name="Pritham E.J."/>
            <person name="Rechtsteiner A."/>
            <person name="Rho M."/>
            <person name="Rogozin I.B."/>
            <person name="Sakarya O."/>
            <person name="Salamov A."/>
            <person name="Schaack S."/>
            <person name="Shapiro H."/>
            <person name="Shiga Y."/>
            <person name="Skalitzky C."/>
            <person name="Smith Z."/>
            <person name="Souvorov A."/>
            <person name="Sung W."/>
            <person name="Tang Z."/>
            <person name="Tsuchiya D."/>
            <person name="Tu H."/>
            <person name="Vos H."/>
            <person name="Wang M."/>
            <person name="Wolf Y.I."/>
            <person name="Yamagata H."/>
            <person name="Yamada T."/>
            <person name="Ye Y."/>
            <person name="Shaw J.R."/>
            <person name="Andrews J."/>
            <person name="Crease T.J."/>
            <person name="Tang H."/>
            <person name="Lucas S.M."/>
            <person name="Robertson H.M."/>
            <person name="Bork P."/>
            <person name="Koonin E.V."/>
            <person name="Zdobnov E.M."/>
            <person name="Grigoriev I.V."/>
            <person name="Lynch M."/>
            <person name="Boore J.L."/>
        </authorList>
    </citation>
    <scope>NUCLEOTIDE SEQUENCE [LARGE SCALE GENOMIC DNA]</scope>
</reference>
<evidence type="ECO:0000313" key="4">
    <source>
        <dbReference type="EMBL" id="EFX60666.1"/>
    </source>
</evidence>
<dbReference type="PANTHER" id="PTHR45639:SF4">
    <property type="entry name" value="HSC70CB, ISOFORM G"/>
    <property type="match status" value="1"/>
</dbReference>
<evidence type="ECO:0000313" key="5">
    <source>
        <dbReference type="Proteomes" id="UP000000305"/>
    </source>
</evidence>
<dbReference type="AlphaFoldDB" id="E9I5R4"/>
<dbReference type="PhylomeDB" id="E9I5R4"/>
<keyword evidence="3" id="KW-0067">ATP-binding</keyword>
<dbReference type="GO" id="GO:0140662">
    <property type="term" value="F:ATP-dependent protein folding chaperone"/>
    <property type="evidence" value="ECO:0007669"/>
    <property type="project" value="InterPro"/>
</dbReference>
<proteinExistence type="inferred from homology"/>
<evidence type="ECO:0000256" key="3">
    <source>
        <dbReference type="ARBA" id="ARBA00022840"/>
    </source>
</evidence>
<dbReference type="KEGG" id="dpx:DAPPUDRAFT_19575"/>
<dbReference type="InParanoid" id="E9I5R4"/>
<dbReference type="PRINTS" id="PR00301">
    <property type="entry name" value="HEATSHOCK70"/>
</dbReference>
<feature type="non-terminal residue" evidence="4">
    <location>
        <position position="77"/>
    </location>
</feature>
<keyword evidence="2" id="KW-0547">Nucleotide-binding</keyword>
<dbReference type="Pfam" id="PF00012">
    <property type="entry name" value="HSP70"/>
    <property type="match status" value="1"/>
</dbReference>
<dbReference type="PANTHER" id="PTHR45639">
    <property type="entry name" value="HSC70CB, ISOFORM G-RELATED"/>
    <property type="match status" value="1"/>
</dbReference>
<accession>E9I5R4</accession>
<dbReference type="SUPFAM" id="SSF53067">
    <property type="entry name" value="Actin-like ATPase domain"/>
    <property type="match status" value="1"/>
</dbReference>
<keyword evidence="5" id="KW-1185">Reference proteome</keyword>
<sequence length="77" mass="8625">KNVNLHSIELIGGGSRIPAFVHLVKQVFNIDPSRTLNSSESVARGCALMAAIKSPLFRVSDYALHERAYYGVKFYWN</sequence>
<evidence type="ECO:0008006" key="6">
    <source>
        <dbReference type="Google" id="ProtNLM"/>
    </source>
</evidence>
<dbReference type="Proteomes" id="UP000000305">
    <property type="component" value="Unassembled WGS sequence"/>
</dbReference>